<proteinExistence type="predicted"/>
<dbReference type="STRING" id="568069.A0A1J1I8V3"/>
<gene>
    <name evidence="1" type="ORF">CLUMA_CG009576</name>
</gene>
<dbReference type="PANTHER" id="PTHR13318">
    <property type="entry name" value="PARTNER OF PAIRED, ISOFORM B-RELATED"/>
    <property type="match status" value="1"/>
</dbReference>
<dbReference type="GO" id="GO:0031146">
    <property type="term" value="P:SCF-dependent proteasomal ubiquitin-dependent protein catabolic process"/>
    <property type="evidence" value="ECO:0007669"/>
    <property type="project" value="TreeGrafter"/>
</dbReference>
<dbReference type="GO" id="GO:0019005">
    <property type="term" value="C:SCF ubiquitin ligase complex"/>
    <property type="evidence" value="ECO:0007669"/>
    <property type="project" value="TreeGrafter"/>
</dbReference>
<dbReference type="InterPro" id="IPR032675">
    <property type="entry name" value="LRR_dom_sf"/>
</dbReference>
<dbReference type="Gene3D" id="3.80.10.10">
    <property type="entry name" value="Ribonuclease Inhibitor"/>
    <property type="match status" value="1"/>
</dbReference>
<protein>
    <submittedName>
        <fullName evidence="1">CLUMA_CG009576, isoform A</fullName>
    </submittedName>
</protein>
<dbReference type="Proteomes" id="UP000183832">
    <property type="component" value="Unassembled WGS sequence"/>
</dbReference>
<dbReference type="SUPFAM" id="SSF52047">
    <property type="entry name" value="RNI-like"/>
    <property type="match status" value="1"/>
</dbReference>
<evidence type="ECO:0000313" key="2">
    <source>
        <dbReference type="Proteomes" id="UP000183832"/>
    </source>
</evidence>
<sequence>MSKKNKVINLSELTLSTLANSIVSAVSYSIAKENIETNFNLTELDLSLVIVEINSYLEENGATHTIYEEILQLILSWDNLPAPIRFVCLQMLLNRSIKSLKTEVFPYPYYEKILQVVDMQGTNIKCLNLKGIWLKEDNMSLMFRIVKSLQNLVKLDIPYIATDDLLYHIMLYQKNLVHLDVSGVTDITDIGIEYLCRSSDVKQKLTVLDIGTLGEENICHEDIASLLTHIPNLKSLGSYSFVGRSIQYVIENINSDFVSKLEYLHDTETRHNAMNAMCKACPNLKLIYLDSPEANVLHKLTSFSMLQSLKIYKFNCSEIYHVLKRIGRQLRQLTCLKGRNIMDVGLVIQNCPNLRDLDFYMMDELTCLTDENFNQLQSFEILNSPMSSTVLRNLICNCHQTIRRLAVDRVPFTDYEMASILLDYNFNKLEDIWFTFASHLTMATIELLMDRLPELSSIGQLTGWNISNDEIFLLTAILKSGNSCLKLSPSNIFSS</sequence>
<name>A0A1J1I8V3_9DIPT</name>
<organism evidence="1 2">
    <name type="scientific">Clunio marinus</name>
    <dbReference type="NCBI Taxonomy" id="568069"/>
    <lineage>
        <taxon>Eukaryota</taxon>
        <taxon>Metazoa</taxon>
        <taxon>Ecdysozoa</taxon>
        <taxon>Arthropoda</taxon>
        <taxon>Hexapoda</taxon>
        <taxon>Insecta</taxon>
        <taxon>Pterygota</taxon>
        <taxon>Neoptera</taxon>
        <taxon>Endopterygota</taxon>
        <taxon>Diptera</taxon>
        <taxon>Nematocera</taxon>
        <taxon>Chironomoidea</taxon>
        <taxon>Chironomidae</taxon>
        <taxon>Clunio</taxon>
    </lineage>
</organism>
<reference evidence="1 2" key="1">
    <citation type="submission" date="2015-04" db="EMBL/GenBank/DDBJ databases">
        <authorList>
            <person name="Syromyatnikov M.Y."/>
            <person name="Popov V.N."/>
        </authorList>
    </citation>
    <scope>NUCLEOTIDE SEQUENCE [LARGE SCALE GENOMIC DNA]</scope>
</reference>
<dbReference type="OrthoDB" id="16120at2759"/>
<dbReference type="AlphaFoldDB" id="A0A1J1I8V3"/>
<accession>A0A1J1I8V3</accession>
<evidence type="ECO:0000313" key="1">
    <source>
        <dbReference type="EMBL" id="CRK96146.1"/>
    </source>
</evidence>
<dbReference type="EMBL" id="CVRI01000043">
    <property type="protein sequence ID" value="CRK96146.1"/>
    <property type="molecule type" value="Genomic_DNA"/>
</dbReference>
<keyword evidence="2" id="KW-1185">Reference proteome</keyword>